<evidence type="ECO:0000313" key="2">
    <source>
        <dbReference type="Proteomes" id="UP000245771"/>
    </source>
</evidence>
<gene>
    <name evidence="1" type="ORF">FA14DRAFT_162532</name>
</gene>
<dbReference type="AlphaFoldDB" id="A0A316V1T3"/>
<dbReference type="GeneID" id="37021433"/>
<dbReference type="Proteomes" id="UP000245771">
    <property type="component" value="Unassembled WGS sequence"/>
</dbReference>
<dbReference type="EMBL" id="KZ819607">
    <property type="protein sequence ID" value="PWN31510.1"/>
    <property type="molecule type" value="Genomic_DNA"/>
</dbReference>
<dbReference type="RefSeq" id="XP_025351812.1">
    <property type="nucleotide sequence ID" value="XM_025499652.1"/>
</dbReference>
<protein>
    <submittedName>
        <fullName evidence="1">Uncharacterized protein</fullName>
    </submittedName>
</protein>
<organism evidence="1 2">
    <name type="scientific">Meira miltonrushii</name>
    <dbReference type="NCBI Taxonomy" id="1280837"/>
    <lineage>
        <taxon>Eukaryota</taxon>
        <taxon>Fungi</taxon>
        <taxon>Dikarya</taxon>
        <taxon>Basidiomycota</taxon>
        <taxon>Ustilaginomycotina</taxon>
        <taxon>Exobasidiomycetes</taxon>
        <taxon>Exobasidiales</taxon>
        <taxon>Brachybasidiaceae</taxon>
        <taxon>Meira</taxon>
    </lineage>
</organism>
<sequence>MCDRANTAEYMEQRFYLPRLSYLKLIHHTPDWGQTKIVISFASPRLLELCIDGTLPAEYVINLIDQNHRSLEIIELASVTGTLSHDVRVVEKLSSELILKQILRSGLRLKSQELICYGTDYLDLQFQTTFG</sequence>
<proteinExistence type="predicted"/>
<evidence type="ECO:0000313" key="1">
    <source>
        <dbReference type="EMBL" id="PWN31510.1"/>
    </source>
</evidence>
<accession>A0A316V1T3</accession>
<name>A0A316V1T3_9BASI</name>
<reference evidence="1 2" key="1">
    <citation type="journal article" date="2018" name="Mol. Biol. Evol.">
        <title>Broad Genomic Sampling Reveals a Smut Pathogenic Ancestry of the Fungal Clade Ustilaginomycotina.</title>
        <authorList>
            <person name="Kijpornyongpan T."/>
            <person name="Mondo S.J."/>
            <person name="Barry K."/>
            <person name="Sandor L."/>
            <person name="Lee J."/>
            <person name="Lipzen A."/>
            <person name="Pangilinan J."/>
            <person name="LaButti K."/>
            <person name="Hainaut M."/>
            <person name="Henrissat B."/>
            <person name="Grigoriev I.V."/>
            <person name="Spatafora J.W."/>
            <person name="Aime M.C."/>
        </authorList>
    </citation>
    <scope>NUCLEOTIDE SEQUENCE [LARGE SCALE GENOMIC DNA]</scope>
    <source>
        <strain evidence="1 2">MCA 3882</strain>
    </source>
</reference>
<keyword evidence="2" id="KW-1185">Reference proteome</keyword>
<dbReference type="InParanoid" id="A0A316V1T3"/>